<keyword evidence="3" id="KW-1185">Reference proteome</keyword>
<dbReference type="EMBL" id="JAHQIW010002086">
    <property type="protein sequence ID" value="KAJ1354444.1"/>
    <property type="molecule type" value="Genomic_DNA"/>
</dbReference>
<dbReference type="Pfam" id="PF16044">
    <property type="entry name" value="DUF4796_C"/>
    <property type="match status" value="1"/>
</dbReference>
<dbReference type="AlphaFoldDB" id="A0AAD5QM07"/>
<dbReference type="PANTHER" id="PTHR33963:SF2">
    <property type="entry name" value="MKRN2 OPPOSITE STRAND PROTEIN"/>
    <property type="match status" value="1"/>
</dbReference>
<proteinExistence type="predicted"/>
<dbReference type="InterPro" id="IPR053921">
    <property type="entry name" value="MKRN2OS-like_C"/>
</dbReference>
<comment type="caution">
    <text evidence="2">The sequence shown here is derived from an EMBL/GenBank/DDBJ whole genome shotgun (WGS) entry which is preliminary data.</text>
</comment>
<gene>
    <name evidence="2" type="ORF">KIN20_011381</name>
</gene>
<evidence type="ECO:0000313" key="2">
    <source>
        <dbReference type="EMBL" id="KAJ1354444.1"/>
    </source>
</evidence>
<feature type="domain" description="MKRN2 opposite strand protein-like C-terminal" evidence="1">
    <location>
        <begin position="45"/>
        <end position="154"/>
    </location>
</feature>
<evidence type="ECO:0000313" key="3">
    <source>
        <dbReference type="Proteomes" id="UP001196413"/>
    </source>
</evidence>
<dbReference type="InterPro" id="IPR032016">
    <property type="entry name" value="MKRN2OS-like"/>
</dbReference>
<reference evidence="2" key="1">
    <citation type="submission" date="2021-06" db="EMBL/GenBank/DDBJ databases">
        <title>Parelaphostrongylus tenuis whole genome reference sequence.</title>
        <authorList>
            <person name="Garwood T.J."/>
            <person name="Larsen P.A."/>
            <person name="Fountain-Jones N.M."/>
            <person name="Garbe J.R."/>
            <person name="Macchietto M.G."/>
            <person name="Kania S.A."/>
            <person name="Gerhold R.W."/>
            <person name="Richards J.E."/>
            <person name="Wolf T.M."/>
        </authorList>
    </citation>
    <scope>NUCLEOTIDE SEQUENCE</scope>
    <source>
        <strain evidence="2">MNPRO001-30</strain>
        <tissue evidence="2">Meninges</tissue>
    </source>
</reference>
<evidence type="ECO:0000259" key="1">
    <source>
        <dbReference type="Pfam" id="PF16044"/>
    </source>
</evidence>
<organism evidence="2 3">
    <name type="scientific">Parelaphostrongylus tenuis</name>
    <name type="common">Meningeal worm</name>
    <dbReference type="NCBI Taxonomy" id="148309"/>
    <lineage>
        <taxon>Eukaryota</taxon>
        <taxon>Metazoa</taxon>
        <taxon>Ecdysozoa</taxon>
        <taxon>Nematoda</taxon>
        <taxon>Chromadorea</taxon>
        <taxon>Rhabditida</taxon>
        <taxon>Rhabditina</taxon>
        <taxon>Rhabditomorpha</taxon>
        <taxon>Strongyloidea</taxon>
        <taxon>Metastrongylidae</taxon>
        <taxon>Parelaphostrongylus</taxon>
    </lineage>
</organism>
<name>A0AAD5QM07_PARTN</name>
<dbReference type="Proteomes" id="UP001196413">
    <property type="component" value="Unassembled WGS sequence"/>
</dbReference>
<dbReference type="PANTHER" id="PTHR33963">
    <property type="entry name" value="MKRN2 OPPOSITE STRAND PROTEIN"/>
    <property type="match status" value="1"/>
</dbReference>
<accession>A0AAD5QM07</accession>
<sequence length="198" mass="22861">MMMTCLRHDGCETRMLTSLSSDLRHIRCPRCLRAFEFSSWIAEPLPCPFVATGDFACAIIVKPSRGTFLQYKIGDDLHIGISDGSSIVHSYWLRGIRSEKTGWDNSAIVCRFTTNKQRFEQALASFFHRNLNRFLAEFEIFTHEYRERKEIANCEDHDESHSSCCSPSSSNEDKNEQSILQESYRKLCILFKACQVVR</sequence>
<protein>
    <recommendedName>
        <fullName evidence="1">MKRN2 opposite strand protein-like C-terminal domain-containing protein</fullName>
    </recommendedName>
</protein>